<dbReference type="EMBL" id="BLIO01000001">
    <property type="protein sequence ID" value="GFE16341.1"/>
    <property type="molecule type" value="Genomic_DNA"/>
</dbReference>
<accession>A0A640T1G8</accession>
<name>A0A640T1G8_9ACTN</name>
<evidence type="ECO:0000313" key="2">
    <source>
        <dbReference type="EMBL" id="GFE16341.1"/>
    </source>
</evidence>
<feature type="compositionally biased region" description="Basic and acidic residues" evidence="1">
    <location>
        <begin position="631"/>
        <end position="654"/>
    </location>
</feature>
<keyword evidence="3" id="KW-1185">Reference proteome</keyword>
<dbReference type="RefSeq" id="WP_190143300.1">
    <property type="nucleotide sequence ID" value="NZ_BLIO01000001.1"/>
</dbReference>
<dbReference type="Proteomes" id="UP000430079">
    <property type="component" value="Unassembled WGS sequence"/>
</dbReference>
<gene>
    <name evidence="2" type="ORF">Sgleb_43880</name>
</gene>
<sequence length="853" mass="89424">MSNAPVDPAEVPVFTGDLDLLESKVKALSHGGSQVKTIGSDVHKSFGGLAAFYKAPEAEQLFGVTRPVEDKARDLGQDMHAIARALGTYAREITPLVEQLKQLKQDAADFRAKEAADDDWREDGDLVDENLNRRNKIAEVWAAFQEAERDCHAKIVGLVGGKALHAIDGSHPTGYGYDAEALKASKSLPWGDAVEESVPWWHVWEHAYDFGKGVVVDGVWGTIKGLGTLIGVDGWDAAGQAWTGLAKLTTGVLITTLPIVGPGFLMIPGDKLPGWLRDSRTAMKETGKALVAWDQWESNGSRAAGAVTFNVITAIFTRGGGAAVSGTGKAATAAKAVSIAGKVGHAIDPMTYVFKGAGAGISKIGDVMAHLKDLGHVEAPKISEGAYSLPEGALKMPDGTVQLPKGAAVPDGAIKLPDGSIKLPEGTVTLPPNTVKDPFNGRYMDGAGSLYKEDGSLLQRAEDAPRDNPASPAAGAVNPRVEVPVLQDQPVLTGVGGRGDDVTRVGSDISDAGRAGDKAGTHPVGDDLIGGRTGNGPPEGAANHLPGGRADDPAIGPSASHELPGGHGDRPGTVDQHGPTGGHEEGSPSGGHAVPASGSEGATGTAGDGPGGRTTAGPGSPLGDAPGDANAWERPRDDSGPFERGGEQEQQIRDQLRGSKVKPNDLERVLTNLAEDPAGREVADTIASGRFKGVENFDQVVSSLSHADKMSGGIEQLRLANRMHEMGVRDISFEIKGDIEIKPGVRTGEKTDLDVMARDADGNVHGYQFKEIQNPKKLVKKVFDNIKQLDESGADFKTFVVDTKGTLADHQALRSQDRLAEVYGNTSIQFIIRVEDGVLIIPPNGKFMPEGTL</sequence>
<evidence type="ECO:0000313" key="3">
    <source>
        <dbReference type="Proteomes" id="UP000430079"/>
    </source>
</evidence>
<organism evidence="2 3">
    <name type="scientific">Streptomyces glebosus</name>
    <dbReference type="NCBI Taxonomy" id="249580"/>
    <lineage>
        <taxon>Bacteria</taxon>
        <taxon>Bacillati</taxon>
        <taxon>Actinomycetota</taxon>
        <taxon>Actinomycetes</taxon>
        <taxon>Kitasatosporales</taxon>
        <taxon>Streptomycetaceae</taxon>
        <taxon>Streptomyces</taxon>
    </lineage>
</organism>
<dbReference type="AlphaFoldDB" id="A0A640T1G8"/>
<evidence type="ECO:0000256" key="1">
    <source>
        <dbReference type="SAM" id="MobiDB-lite"/>
    </source>
</evidence>
<reference evidence="2 3" key="1">
    <citation type="submission" date="2019-12" db="EMBL/GenBank/DDBJ databases">
        <title>Whole genome shotgun sequence of Streptomyces hygroscopicus subsp. glebosus NBRC 13786.</title>
        <authorList>
            <person name="Ichikawa N."/>
            <person name="Kimura A."/>
            <person name="Kitahashi Y."/>
            <person name="Komaki H."/>
            <person name="Tamura T."/>
        </authorList>
    </citation>
    <scope>NUCLEOTIDE SEQUENCE [LARGE SCALE GENOMIC DNA]</scope>
    <source>
        <strain evidence="2 3">NBRC 13786</strain>
    </source>
</reference>
<protein>
    <submittedName>
        <fullName evidence="2">Uncharacterized protein</fullName>
    </submittedName>
</protein>
<feature type="region of interest" description="Disordered" evidence="1">
    <location>
        <begin position="461"/>
        <end position="654"/>
    </location>
</feature>
<feature type="compositionally biased region" description="Gly residues" evidence="1">
    <location>
        <begin position="604"/>
        <end position="614"/>
    </location>
</feature>
<proteinExistence type="predicted"/>
<comment type="caution">
    <text evidence="2">The sequence shown here is derived from an EMBL/GenBank/DDBJ whole genome shotgun (WGS) entry which is preliminary data.</text>
</comment>